<name>A0A6M1T2M2_9BACT</name>
<comment type="caution">
    <text evidence="2">The sequence shown here is derived from an EMBL/GenBank/DDBJ whole genome shotgun (WGS) entry which is preliminary data.</text>
</comment>
<dbReference type="EMBL" id="JAALLS010000001">
    <property type="protein sequence ID" value="NGP86863.1"/>
    <property type="molecule type" value="Genomic_DNA"/>
</dbReference>
<dbReference type="Pfam" id="PF09527">
    <property type="entry name" value="ATPase_gene1"/>
    <property type="match status" value="1"/>
</dbReference>
<dbReference type="AlphaFoldDB" id="A0A6M1T2M2"/>
<accession>A0A6M1T2M2</accession>
<evidence type="ECO:0000313" key="2">
    <source>
        <dbReference type="EMBL" id="NGP86863.1"/>
    </source>
</evidence>
<keyword evidence="3" id="KW-1185">Reference proteome</keyword>
<proteinExistence type="predicted"/>
<sequence length="69" mass="7754">MLNNKDKPGNYLEYLSLGGEIAAALAVPIFLGYWLDSYFGYSPWLLLVGCLVGIVNIFILIFKLNDRLN</sequence>
<organism evidence="2 3">
    <name type="scientific">Fodinibius halophilus</name>
    <dbReference type="NCBI Taxonomy" id="1736908"/>
    <lineage>
        <taxon>Bacteria</taxon>
        <taxon>Pseudomonadati</taxon>
        <taxon>Balneolota</taxon>
        <taxon>Balneolia</taxon>
        <taxon>Balneolales</taxon>
        <taxon>Balneolaceae</taxon>
        <taxon>Fodinibius</taxon>
    </lineage>
</organism>
<feature type="transmembrane region" description="Helical" evidence="1">
    <location>
        <begin position="12"/>
        <end position="35"/>
    </location>
</feature>
<protein>
    <submittedName>
        <fullName evidence="2">AtpZ/AtpI family protein</fullName>
    </submittedName>
</protein>
<keyword evidence="1" id="KW-0472">Membrane</keyword>
<keyword evidence="1" id="KW-1133">Transmembrane helix</keyword>
<keyword evidence="1" id="KW-0812">Transmembrane</keyword>
<dbReference type="Proteomes" id="UP000479132">
    <property type="component" value="Unassembled WGS sequence"/>
</dbReference>
<dbReference type="InterPro" id="IPR032820">
    <property type="entry name" value="ATPase_put"/>
</dbReference>
<evidence type="ECO:0000256" key="1">
    <source>
        <dbReference type="SAM" id="Phobius"/>
    </source>
</evidence>
<gene>
    <name evidence="2" type="ORF">G3569_00745</name>
</gene>
<reference evidence="2 3" key="1">
    <citation type="submission" date="2020-02" db="EMBL/GenBank/DDBJ databases">
        <title>Aliifodinibius halophilus 2W32, complete genome.</title>
        <authorList>
            <person name="Li Y."/>
            <person name="Wu S."/>
        </authorList>
    </citation>
    <scope>NUCLEOTIDE SEQUENCE [LARGE SCALE GENOMIC DNA]</scope>
    <source>
        <strain evidence="2 3">2W32</strain>
    </source>
</reference>
<evidence type="ECO:0000313" key="3">
    <source>
        <dbReference type="Proteomes" id="UP000479132"/>
    </source>
</evidence>
<feature type="transmembrane region" description="Helical" evidence="1">
    <location>
        <begin position="41"/>
        <end position="62"/>
    </location>
</feature>